<evidence type="ECO:0000313" key="2">
    <source>
        <dbReference type="EMBL" id="KAJ6991778.1"/>
    </source>
</evidence>
<dbReference type="AlphaFoldDB" id="A0AAD6QJX9"/>
<gene>
    <name evidence="2" type="ORF">NC653_015194</name>
</gene>
<evidence type="ECO:0000256" key="1">
    <source>
        <dbReference type="SAM" id="MobiDB-lite"/>
    </source>
</evidence>
<feature type="region of interest" description="Disordered" evidence="1">
    <location>
        <begin position="40"/>
        <end position="65"/>
    </location>
</feature>
<evidence type="ECO:0000313" key="3">
    <source>
        <dbReference type="Proteomes" id="UP001164929"/>
    </source>
</evidence>
<reference evidence="2" key="1">
    <citation type="journal article" date="2023" name="Mol. Ecol. Resour.">
        <title>Chromosome-level genome assembly of a triploid poplar Populus alba 'Berolinensis'.</title>
        <authorList>
            <person name="Chen S."/>
            <person name="Yu Y."/>
            <person name="Wang X."/>
            <person name="Wang S."/>
            <person name="Zhang T."/>
            <person name="Zhou Y."/>
            <person name="He R."/>
            <person name="Meng N."/>
            <person name="Wang Y."/>
            <person name="Liu W."/>
            <person name="Liu Z."/>
            <person name="Liu J."/>
            <person name="Guo Q."/>
            <person name="Huang H."/>
            <person name="Sederoff R.R."/>
            <person name="Wang G."/>
            <person name="Qu G."/>
            <person name="Chen S."/>
        </authorList>
    </citation>
    <scope>NUCLEOTIDE SEQUENCE</scope>
    <source>
        <strain evidence="2">SC-2020</strain>
    </source>
</reference>
<sequence length="65" mass="7027">MASLDGLREFSVACFGSVGANQIGPKTFFYPRPPSAANETVKQAAVQNALQPSDGKRRRTKILTM</sequence>
<keyword evidence="3" id="KW-1185">Reference proteome</keyword>
<feature type="compositionally biased region" description="Polar residues" evidence="1">
    <location>
        <begin position="40"/>
        <end position="51"/>
    </location>
</feature>
<name>A0AAD6QJX9_9ROSI</name>
<feature type="compositionally biased region" description="Basic residues" evidence="1">
    <location>
        <begin position="56"/>
        <end position="65"/>
    </location>
</feature>
<comment type="caution">
    <text evidence="2">The sequence shown here is derived from an EMBL/GenBank/DDBJ whole genome shotgun (WGS) entry which is preliminary data.</text>
</comment>
<dbReference type="Proteomes" id="UP001164929">
    <property type="component" value="Chromosome 6"/>
</dbReference>
<dbReference type="EMBL" id="JAQIZT010000006">
    <property type="protein sequence ID" value="KAJ6991778.1"/>
    <property type="molecule type" value="Genomic_DNA"/>
</dbReference>
<protein>
    <submittedName>
        <fullName evidence="2">Uncharacterized protein</fullName>
    </submittedName>
</protein>
<proteinExistence type="predicted"/>
<accession>A0AAD6QJX9</accession>
<organism evidence="2 3">
    <name type="scientific">Populus alba x Populus x berolinensis</name>
    <dbReference type="NCBI Taxonomy" id="444605"/>
    <lineage>
        <taxon>Eukaryota</taxon>
        <taxon>Viridiplantae</taxon>
        <taxon>Streptophyta</taxon>
        <taxon>Embryophyta</taxon>
        <taxon>Tracheophyta</taxon>
        <taxon>Spermatophyta</taxon>
        <taxon>Magnoliopsida</taxon>
        <taxon>eudicotyledons</taxon>
        <taxon>Gunneridae</taxon>
        <taxon>Pentapetalae</taxon>
        <taxon>rosids</taxon>
        <taxon>fabids</taxon>
        <taxon>Malpighiales</taxon>
        <taxon>Salicaceae</taxon>
        <taxon>Saliceae</taxon>
        <taxon>Populus</taxon>
    </lineage>
</organism>